<sequence length="120" mass="14156">MLPLSYQQTYQTFFNLLKQLEEMLNAEADYEELKAGFSKLQQQFQQEIMALTGEDLTGEIFSQWQSSQTEIHRTMRLLQTDMMFLQTSRNPETSQQRLATVRDRVEKLIQFTASFTEKDS</sequence>
<dbReference type="NCBIfam" id="NF037954">
    <property type="entry name" value="het_cyst_PatD"/>
    <property type="match status" value="1"/>
</dbReference>
<accession>A0A5B8NP78</accession>
<name>A0A5B8NP78_9CHRO</name>
<dbReference type="RefSeq" id="WP_146296080.1">
    <property type="nucleotide sequence ID" value="NZ_CP042326.1"/>
</dbReference>
<evidence type="ECO:0000313" key="1">
    <source>
        <dbReference type="EMBL" id="QDZ40381.1"/>
    </source>
</evidence>
<reference evidence="1" key="1">
    <citation type="submission" date="2019-08" db="EMBL/GenBank/DDBJ databases">
        <title>Carotenoids and Carotenoid Binding Proteins in the Halophilic Cyanobacterium Euhalothece sp. ZM00.</title>
        <authorList>
            <person name="Cho S.M."/>
            <person name="Song J.Y."/>
            <person name="Park Y.-I."/>
        </authorList>
    </citation>
    <scope>NUCLEOTIDE SEQUENCE [LARGE SCALE GENOMIC DNA]</scope>
    <source>
        <strain evidence="1">Z-M001</strain>
    </source>
</reference>
<gene>
    <name evidence="1" type="ORF">FRE64_10695</name>
</gene>
<dbReference type="Proteomes" id="UP000318453">
    <property type="component" value="Chromosome"/>
</dbReference>
<keyword evidence="2" id="KW-1185">Reference proteome</keyword>
<proteinExistence type="predicted"/>
<evidence type="ECO:0000313" key="2">
    <source>
        <dbReference type="Proteomes" id="UP000318453"/>
    </source>
</evidence>
<protein>
    <recommendedName>
        <fullName evidence="3">Heterocyst frequency control protein PatD</fullName>
    </recommendedName>
</protein>
<dbReference type="EMBL" id="CP042326">
    <property type="protein sequence ID" value="QDZ40381.1"/>
    <property type="molecule type" value="Genomic_DNA"/>
</dbReference>
<evidence type="ECO:0008006" key="3">
    <source>
        <dbReference type="Google" id="ProtNLM"/>
    </source>
</evidence>
<dbReference type="InterPro" id="IPR047810">
    <property type="entry name" value="PatD-like"/>
</dbReference>
<dbReference type="OrthoDB" id="583449at2"/>
<dbReference type="KEGG" id="enn:FRE64_10695"/>
<organism evidence="1 2">
    <name type="scientific">Euhalothece natronophila Z-M001</name>
    <dbReference type="NCBI Taxonomy" id="522448"/>
    <lineage>
        <taxon>Bacteria</taxon>
        <taxon>Bacillati</taxon>
        <taxon>Cyanobacteriota</taxon>
        <taxon>Cyanophyceae</taxon>
        <taxon>Oscillatoriophycideae</taxon>
        <taxon>Chroococcales</taxon>
        <taxon>Halothecacae</taxon>
        <taxon>Halothece cluster</taxon>
        <taxon>Euhalothece</taxon>
    </lineage>
</organism>
<dbReference type="AlphaFoldDB" id="A0A5B8NP78"/>